<keyword evidence="10 13" id="KW-0411">Iron-sulfur</keyword>
<keyword evidence="9 13" id="KW-0408">Iron</keyword>
<keyword evidence="5 13" id="KW-0004">4Fe-4S</keyword>
<evidence type="ECO:0000313" key="15">
    <source>
        <dbReference type="EMBL" id="AKB74257.1"/>
    </source>
</evidence>
<evidence type="ECO:0000256" key="11">
    <source>
        <dbReference type="ARBA" id="ARBA00034454"/>
    </source>
</evidence>
<evidence type="ECO:0000256" key="13">
    <source>
        <dbReference type="PIRNR" id="PIRNR005023"/>
    </source>
</evidence>
<dbReference type="KEGG" id="mls:MSLAZ_0996"/>
<dbReference type="GO" id="GO:0006091">
    <property type="term" value="P:generation of precursor metabolites and energy"/>
    <property type="evidence" value="ECO:0007669"/>
    <property type="project" value="InterPro"/>
</dbReference>
<dbReference type="SUPFAM" id="SSF56821">
    <property type="entry name" value="Prismane protein-like"/>
    <property type="match status" value="1"/>
</dbReference>
<evidence type="ECO:0000256" key="6">
    <source>
        <dbReference type="ARBA" id="ARBA00022596"/>
    </source>
</evidence>
<organism evidence="15 16">
    <name type="scientific">Methanosarcina lacustris Z-7289</name>
    <dbReference type="NCBI Taxonomy" id="1434111"/>
    <lineage>
        <taxon>Archaea</taxon>
        <taxon>Methanobacteriati</taxon>
        <taxon>Methanobacteriota</taxon>
        <taxon>Stenosarchaea group</taxon>
        <taxon>Methanomicrobia</taxon>
        <taxon>Methanosarcinales</taxon>
        <taxon>Methanosarcinaceae</taxon>
        <taxon>Methanosarcina</taxon>
    </lineage>
</organism>
<dbReference type="NCBIfam" id="TIGR01702">
    <property type="entry name" value="CO_DH_cata"/>
    <property type="match status" value="1"/>
</dbReference>
<dbReference type="GO" id="GO:0051539">
    <property type="term" value="F:4 iron, 4 sulfur cluster binding"/>
    <property type="evidence" value="ECO:0007669"/>
    <property type="project" value="UniProtKB-UniRule"/>
</dbReference>
<dbReference type="GO" id="GO:0004601">
    <property type="term" value="F:peroxidase activity"/>
    <property type="evidence" value="ECO:0007669"/>
    <property type="project" value="TreeGrafter"/>
</dbReference>
<evidence type="ECO:0000256" key="1">
    <source>
        <dbReference type="ARBA" id="ARBA00001966"/>
    </source>
</evidence>
<dbReference type="FunFam" id="3.40.50.2030:FF:000003">
    <property type="entry name" value="Carbon monoxide dehydrogenase"/>
    <property type="match status" value="1"/>
</dbReference>
<comment type="catalytic activity">
    <reaction evidence="12 13">
        <text>CO + 2 oxidized [2Fe-2S]-[ferredoxin] + H2O = 2 reduced [2Fe-2S]-[ferredoxin] + CO2 + 2 H(+)</text>
        <dbReference type="Rhea" id="RHEA:21040"/>
        <dbReference type="Rhea" id="RHEA-COMP:10000"/>
        <dbReference type="Rhea" id="RHEA-COMP:10001"/>
        <dbReference type="ChEBI" id="CHEBI:15377"/>
        <dbReference type="ChEBI" id="CHEBI:15378"/>
        <dbReference type="ChEBI" id="CHEBI:16526"/>
        <dbReference type="ChEBI" id="CHEBI:17245"/>
        <dbReference type="ChEBI" id="CHEBI:33737"/>
        <dbReference type="ChEBI" id="CHEBI:33738"/>
        <dbReference type="EC" id="1.2.7.4"/>
    </reaction>
</comment>
<feature type="binding site" evidence="14">
    <location>
        <position position="98"/>
    </location>
    <ligand>
        <name>[4Fe-4S] cluster</name>
        <dbReference type="ChEBI" id="CHEBI:49883"/>
        <label>2</label>
    </ligand>
</feature>
<feature type="binding site" evidence="14">
    <location>
        <position position="86"/>
    </location>
    <ligand>
        <name>[4Fe-4S] cluster</name>
        <dbReference type="ChEBI" id="CHEBI:49883"/>
        <label>2</label>
    </ligand>
</feature>
<keyword evidence="16" id="KW-1185">Reference proteome</keyword>
<dbReference type="InterPro" id="IPR010047">
    <property type="entry name" value="CODH"/>
</dbReference>
<dbReference type="PIRSF" id="PIRSF005023">
    <property type="entry name" value="CODH"/>
    <property type="match status" value="1"/>
</dbReference>
<dbReference type="Gene3D" id="1.20.1270.30">
    <property type="match status" value="1"/>
</dbReference>
<feature type="binding site" evidence="14">
    <location>
        <position position="551"/>
    </location>
    <ligand>
        <name>[Ni-4Fe-4S] cluster</name>
        <dbReference type="ChEBI" id="CHEBI:47739"/>
    </ligand>
</feature>
<comment type="cofactor">
    <cofactor evidence="1">
        <name>[4Fe-4S] cluster</name>
        <dbReference type="ChEBI" id="CHEBI:49883"/>
    </cofactor>
</comment>
<dbReference type="GO" id="GO:0043885">
    <property type="term" value="F:anaerobic carbon-monoxide dehydrogenase activity"/>
    <property type="evidence" value="ECO:0007669"/>
    <property type="project" value="UniProtKB-UniRule"/>
</dbReference>
<dbReference type="GO" id="GO:0042542">
    <property type="term" value="P:response to hydrogen peroxide"/>
    <property type="evidence" value="ECO:0007669"/>
    <property type="project" value="TreeGrafter"/>
</dbReference>
<evidence type="ECO:0000256" key="14">
    <source>
        <dbReference type="PIRSR" id="PIRSR005023-1"/>
    </source>
</evidence>
<dbReference type="CDD" id="cd01915">
    <property type="entry name" value="CODH"/>
    <property type="match status" value="1"/>
</dbReference>
<dbReference type="EMBL" id="CP009515">
    <property type="protein sequence ID" value="AKB74257.1"/>
    <property type="molecule type" value="Genomic_DNA"/>
</dbReference>
<name>A0A0E3S4Y9_9EURY</name>
<feature type="binding site" evidence="14">
    <location>
        <position position="509"/>
    </location>
    <ligand>
        <name>[Ni-4Fe-4S] cluster</name>
        <dbReference type="ChEBI" id="CHEBI:47739"/>
    </ligand>
</feature>
<dbReference type="InterPro" id="IPR004137">
    <property type="entry name" value="HCP/CODH"/>
</dbReference>
<evidence type="ECO:0000313" key="16">
    <source>
        <dbReference type="Proteomes" id="UP000033072"/>
    </source>
</evidence>
<dbReference type="InterPro" id="IPR011254">
    <property type="entry name" value="Prismane-like_sf"/>
</dbReference>
<dbReference type="PANTHER" id="PTHR30109:SF4">
    <property type="entry name" value="CARBON MONOXIDE DEHYDROGENASE"/>
    <property type="match status" value="1"/>
</dbReference>
<keyword evidence="6 14" id="KW-0533">Nickel</keyword>
<feature type="binding site" evidence="14">
    <location>
        <position position="478"/>
    </location>
    <ligand>
        <name>[Ni-4Fe-4S] cluster</name>
        <dbReference type="ChEBI" id="CHEBI:47739"/>
    </ligand>
</feature>
<reference evidence="15 16" key="1">
    <citation type="submission" date="2014-07" db="EMBL/GenBank/DDBJ databases">
        <title>Methanogenic archaea and the global carbon cycle.</title>
        <authorList>
            <person name="Henriksen J.R."/>
            <person name="Luke J."/>
            <person name="Reinhart S."/>
            <person name="Benedict M.N."/>
            <person name="Youngblut N.D."/>
            <person name="Metcalf M.E."/>
            <person name="Whitaker R.J."/>
            <person name="Metcalf W.W."/>
        </authorList>
    </citation>
    <scope>NUCLEOTIDE SEQUENCE [LARGE SCALE GENOMIC DNA]</scope>
    <source>
        <strain evidence="15 16">Z-7289</strain>
    </source>
</reference>
<evidence type="ECO:0000256" key="5">
    <source>
        <dbReference type="ARBA" id="ARBA00022485"/>
    </source>
</evidence>
<proteinExistence type="inferred from homology"/>
<evidence type="ECO:0000256" key="8">
    <source>
        <dbReference type="ARBA" id="ARBA00023002"/>
    </source>
</evidence>
<dbReference type="Pfam" id="PF03063">
    <property type="entry name" value="Prismane"/>
    <property type="match status" value="1"/>
</dbReference>
<dbReference type="HOGENOM" id="CLU_030631_0_0_2"/>
<dbReference type="AlphaFoldDB" id="A0A0E3S4Y9"/>
<dbReference type="PATRIC" id="fig|1434111.4.peg.1271"/>
<comment type="function">
    <text evidence="2">CODH oxidizes carbon monoxide coupled, via CooF, to the reduction of a hydrogen cation by a hydrogenase (possibly CooH).</text>
</comment>
<evidence type="ECO:0000256" key="7">
    <source>
        <dbReference type="ARBA" id="ARBA00022723"/>
    </source>
</evidence>
<comment type="similarity">
    <text evidence="3">Belongs to the Ni-containing carbon monoxide dehydrogenase family.</text>
</comment>
<sequence>MPEGGFLLCEVRRGKEAAVKWGVITMDKERISYHESVQKMYERIKEDNMTNVWDRYEAQGIGGVPDRRCNFCMAGARCDLCSNGPCRSDASKDKRGVCGITADGMAMRMMLLRNVMGASTYQYHTDQTIRTLRETAKGNTPYKISEPEKLRTFAGRLGLETGGTDSEVALRLCEFVEKDFNRPAYEQSQIVELLAPPERKKRWEELDIFPGGIYGEMMYSTSSCLTNVDGYYVSLALKAMRLGVAMAYQSQIVNEYCQDILFGIPRPHMMRVDLGVLEPEYVNVLPNGHEPFIGFAMVQLARKPEWQEKAKAAGAKGLRIIASIETGQEMIQRWEEDDVFYGFTGNWISQEAVFASGTVDLFAADMNCSLPVAPLYAAKYGFKLIPVSGLVAFEGITERLNYNPVEADKQAAILLDMAIENFKTRKGSVRPGLKLPMKEAVVGFSTESILDALGGTLDPLLDAIKSGAIKGVVGMVSCTTLRDTGQDVHSVAVVKELIKRNILVLSMGCGNGAMQVAGLCSLEAAREFAGDSLKAVCEALGVPPVLSYGTCTDTGRLADLLGTISGALGAPVPDLPVAAAAPEYMEQKATIDAIFALALGLYTYVNPVPTITGGPNLVKLLTEDCREVTGGVMNVETDAVKAVDGIEQHIMEKRKKLGI</sequence>
<dbReference type="EC" id="1.2.7.4" evidence="13"/>
<evidence type="ECO:0000256" key="2">
    <source>
        <dbReference type="ARBA" id="ARBA00002452"/>
    </source>
</evidence>
<evidence type="ECO:0000256" key="10">
    <source>
        <dbReference type="ARBA" id="ARBA00023014"/>
    </source>
</evidence>
<feature type="binding site" evidence="14">
    <location>
        <position position="69"/>
    </location>
    <ligand>
        <name>[4Fe-4S] cluster</name>
        <dbReference type="ChEBI" id="CHEBI:49883"/>
        <label>1</label>
        <note>ligand shared between dimeric partners</note>
    </ligand>
</feature>
<dbReference type="PANTHER" id="PTHR30109">
    <property type="entry name" value="HYDROXYLAMINE REDUCTASE"/>
    <property type="match status" value="1"/>
</dbReference>
<feature type="binding site" evidence="14">
    <location>
        <position position="368"/>
    </location>
    <ligand>
        <name>[Ni-4Fe-4S] cluster</name>
        <dbReference type="ChEBI" id="CHEBI:47739"/>
    </ligand>
</feature>
<dbReference type="InterPro" id="IPR016101">
    <property type="entry name" value="CO_DH_a-bundle"/>
</dbReference>
<dbReference type="STRING" id="1434111.MSLAZ_0996"/>
<dbReference type="FunFam" id="1.20.1270.30:FF:000001">
    <property type="entry name" value="Carbon monoxide dehydrogenase"/>
    <property type="match status" value="1"/>
</dbReference>
<comment type="cofactor">
    <cofactor evidence="11">
        <name>[Ni-4Fe-5S] cluster</name>
        <dbReference type="ChEBI" id="CHEBI:177874"/>
    </cofactor>
</comment>
<protein>
    <recommendedName>
        <fullName evidence="13">Carbon monoxide dehydrogenase</fullName>
        <ecNumber evidence="13">1.2.7.4</ecNumber>
    </recommendedName>
</protein>
<dbReference type="InterPro" id="IPR016099">
    <property type="entry name" value="Prismane-like_a/b-sand"/>
</dbReference>
<evidence type="ECO:0000256" key="3">
    <source>
        <dbReference type="ARBA" id="ARBA00010689"/>
    </source>
</evidence>
<comment type="subunit">
    <text evidence="4">Homodimer.</text>
</comment>
<feature type="binding site" evidence="14">
    <location>
        <position position="81"/>
    </location>
    <ligand>
        <name>[4Fe-4S] cluster</name>
        <dbReference type="ChEBI" id="CHEBI:49883"/>
        <label>2</label>
    </ligand>
</feature>
<keyword evidence="8 13" id="KW-0560">Oxidoreductase</keyword>
<dbReference type="GO" id="GO:0050418">
    <property type="term" value="F:hydroxylamine reductase activity"/>
    <property type="evidence" value="ECO:0007669"/>
    <property type="project" value="TreeGrafter"/>
</dbReference>
<dbReference type="Proteomes" id="UP000033072">
    <property type="component" value="Chromosome"/>
</dbReference>
<dbReference type="Gene3D" id="3.40.50.2030">
    <property type="match status" value="2"/>
</dbReference>
<evidence type="ECO:0000256" key="9">
    <source>
        <dbReference type="ARBA" id="ARBA00023004"/>
    </source>
</evidence>
<gene>
    <name evidence="15" type="ORF">MSLAZ_0996</name>
</gene>
<keyword evidence="7 13" id="KW-0479">Metal-binding</keyword>
<accession>A0A0E3S4Y9</accession>
<feature type="binding site" evidence="14">
    <location>
        <position position="289"/>
    </location>
    <ligand>
        <name>[Ni-4Fe-4S] cluster</name>
        <dbReference type="ChEBI" id="CHEBI:47739"/>
    </ligand>
</feature>
<evidence type="ECO:0000256" key="12">
    <source>
        <dbReference type="ARBA" id="ARBA00048733"/>
    </source>
</evidence>
<evidence type="ECO:0000256" key="4">
    <source>
        <dbReference type="ARBA" id="ARBA00011738"/>
    </source>
</evidence>
<feature type="binding site" evidence="14">
    <location>
        <position position="78"/>
    </location>
    <ligand>
        <name>[4Fe-4S] cluster</name>
        <dbReference type="ChEBI" id="CHEBI:49883"/>
        <label>2</label>
    </ligand>
</feature>
<dbReference type="GO" id="GO:0016151">
    <property type="term" value="F:nickel cation binding"/>
    <property type="evidence" value="ECO:0007669"/>
    <property type="project" value="InterPro"/>
</dbReference>